<proteinExistence type="predicted"/>
<evidence type="ECO:0000259" key="1">
    <source>
        <dbReference type="Pfam" id="PF17792"/>
    </source>
</evidence>
<feature type="domain" description="ThiD2" evidence="1">
    <location>
        <begin position="7"/>
        <end position="131"/>
    </location>
</feature>
<dbReference type="EMBL" id="BARS01001544">
    <property type="protein sequence ID" value="GAF73251.1"/>
    <property type="molecule type" value="Genomic_DNA"/>
</dbReference>
<protein>
    <recommendedName>
        <fullName evidence="1">ThiD2 domain-containing protein</fullName>
    </recommendedName>
</protein>
<feature type="non-terminal residue" evidence="2">
    <location>
        <position position="174"/>
    </location>
</feature>
<organism evidence="2">
    <name type="scientific">marine sediment metagenome</name>
    <dbReference type="NCBI Taxonomy" id="412755"/>
    <lineage>
        <taxon>unclassified sequences</taxon>
        <taxon>metagenomes</taxon>
        <taxon>ecological metagenomes</taxon>
    </lineage>
</organism>
<dbReference type="Pfam" id="PF17792">
    <property type="entry name" value="ThiD2"/>
    <property type="match status" value="1"/>
</dbReference>
<dbReference type="AlphaFoldDB" id="X0SDM8"/>
<evidence type="ECO:0000313" key="2">
    <source>
        <dbReference type="EMBL" id="GAF73251.1"/>
    </source>
</evidence>
<dbReference type="InterPro" id="IPR041397">
    <property type="entry name" value="ThiD2"/>
</dbReference>
<name>X0SDM8_9ZZZZ</name>
<accession>X0SDM8</accession>
<sequence length="174" mass="19621">MLRQTLRIIDANLNRVGEGLRLLEEIARLLLNDAVLTQQLKTMRHELVRGDYSLQRQLLQSRNSQGDVGVGIEVPGEEKERELPLVLVANARRVQESLRTLEELTKVPGTTPKLDPEKFKQARFALYTIERELLSELLGQGKLKHLSGLYVIIDTPALRGRSHLEVASQVIRGG</sequence>
<reference evidence="2" key="1">
    <citation type="journal article" date="2014" name="Front. Microbiol.">
        <title>High frequency of phylogenetically diverse reductive dehalogenase-homologous genes in deep subseafloor sedimentary metagenomes.</title>
        <authorList>
            <person name="Kawai M."/>
            <person name="Futagami T."/>
            <person name="Toyoda A."/>
            <person name="Takaki Y."/>
            <person name="Nishi S."/>
            <person name="Hori S."/>
            <person name="Arai W."/>
            <person name="Tsubouchi T."/>
            <person name="Morono Y."/>
            <person name="Uchiyama I."/>
            <person name="Ito T."/>
            <person name="Fujiyama A."/>
            <person name="Inagaki F."/>
            <person name="Takami H."/>
        </authorList>
    </citation>
    <scope>NUCLEOTIDE SEQUENCE</scope>
    <source>
        <strain evidence="2">Expedition CK06-06</strain>
    </source>
</reference>
<gene>
    <name evidence="2" type="ORF">S01H1_02981</name>
</gene>
<comment type="caution">
    <text evidence="2">The sequence shown here is derived from an EMBL/GenBank/DDBJ whole genome shotgun (WGS) entry which is preliminary data.</text>
</comment>